<keyword evidence="2" id="KW-0732">Signal</keyword>
<evidence type="ECO:0000256" key="1">
    <source>
        <dbReference type="SAM" id="MobiDB-lite"/>
    </source>
</evidence>
<feature type="chain" id="PRO_5028920490" evidence="2">
    <location>
        <begin position="21"/>
        <end position="210"/>
    </location>
</feature>
<dbReference type="KEGG" id="hqi:H9L05_04210"/>
<dbReference type="EMBL" id="CP060784">
    <property type="protein sequence ID" value="QNP52919.1"/>
    <property type="molecule type" value="Genomic_DNA"/>
</dbReference>
<protein>
    <submittedName>
        <fullName evidence="3">Uncharacterized protein</fullName>
    </submittedName>
</protein>
<accession>A0A7H0GXA3</accession>
<dbReference type="Proteomes" id="UP000516093">
    <property type="component" value="Chromosome"/>
</dbReference>
<evidence type="ECO:0000313" key="4">
    <source>
        <dbReference type="Proteomes" id="UP000516093"/>
    </source>
</evidence>
<name>A0A7H0GXA3_9BACT</name>
<feature type="signal peptide" evidence="2">
    <location>
        <begin position="1"/>
        <end position="20"/>
    </location>
</feature>
<dbReference type="AlphaFoldDB" id="A0A7H0GXA3"/>
<evidence type="ECO:0000256" key="2">
    <source>
        <dbReference type="SAM" id="SignalP"/>
    </source>
</evidence>
<gene>
    <name evidence="3" type="ORF">H9L05_04210</name>
</gene>
<proteinExistence type="predicted"/>
<keyword evidence="4" id="KW-1185">Reference proteome</keyword>
<feature type="compositionally biased region" description="Low complexity" evidence="1">
    <location>
        <begin position="23"/>
        <end position="36"/>
    </location>
</feature>
<dbReference type="RefSeq" id="WP_187733153.1">
    <property type="nucleotide sequence ID" value="NZ_CP060784.1"/>
</dbReference>
<reference evidence="3 4" key="1">
    <citation type="submission" date="2020-08" db="EMBL/GenBank/DDBJ databases">
        <title>Genome sequence of Hymenobacter qilianensis JCM 19763T.</title>
        <authorList>
            <person name="Hyun D.-W."/>
            <person name="Bae J.-W."/>
        </authorList>
    </citation>
    <scope>NUCLEOTIDE SEQUENCE [LARGE SCALE GENOMIC DNA]</scope>
    <source>
        <strain evidence="3 4">JCM 19763</strain>
    </source>
</reference>
<evidence type="ECO:0000313" key="3">
    <source>
        <dbReference type="EMBL" id="QNP52919.1"/>
    </source>
</evidence>
<organism evidence="3 4">
    <name type="scientific">Hymenobacter qilianensis</name>
    <dbReference type="NCBI Taxonomy" id="1385715"/>
    <lineage>
        <taxon>Bacteria</taxon>
        <taxon>Pseudomonadati</taxon>
        <taxon>Bacteroidota</taxon>
        <taxon>Cytophagia</taxon>
        <taxon>Cytophagales</taxon>
        <taxon>Hymenobacteraceae</taxon>
        <taxon>Hymenobacter</taxon>
    </lineage>
</organism>
<feature type="region of interest" description="Disordered" evidence="1">
    <location>
        <begin position="23"/>
        <end position="47"/>
    </location>
</feature>
<sequence>MRFLYSLLTLSVLAAPGAFAQVTTPTDSTTTTAPAPGLKQPRKSAFAPSDKPSFIPVPIAFYQQETGFAAGAAILPVWRFGTDTTVRKSNARLIAWFSQEKQSTIQLTHTIFTPGEKLFLSGELSRYDQKLFYYGVGNDNREDAESDLEFKLIVFDEKVMPRIAPNLFVGLRYRLTSLTDITAPGTARDGGTNFFLRDNFRISPASGRIR</sequence>